<evidence type="ECO:0000259" key="7">
    <source>
        <dbReference type="Pfam" id="PF00408"/>
    </source>
</evidence>
<comment type="function">
    <text evidence="6">Catalyzes the conversion of glucosamine-6-phosphate to glucosamine-1-phosphate.</text>
</comment>
<dbReference type="SUPFAM" id="SSF53738">
    <property type="entry name" value="Phosphoglucomutase, first 3 domains"/>
    <property type="match status" value="3"/>
</dbReference>
<organism evidence="11 12">
    <name type="scientific">Streptomyces cremeus</name>
    <dbReference type="NCBI Taxonomy" id="66881"/>
    <lineage>
        <taxon>Bacteria</taxon>
        <taxon>Bacillati</taxon>
        <taxon>Actinomycetota</taxon>
        <taxon>Actinomycetes</taxon>
        <taxon>Kitasatosporales</taxon>
        <taxon>Streptomycetaceae</taxon>
        <taxon>Streptomyces</taxon>
    </lineage>
</organism>
<dbReference type="InterPro" id="IPR005844">
    <property type="entry name" value="A-D-PHexomutase_a/b/a-I"/>
</dbReference>
<dbReference type="Pfam" id="PF00408">
    <property type="entry name" value="PGM_PMM_IV"/>
    <property type="match status" value="1"/>
</dbReference>
<dbReference type="InterPro" id="IPR050060">
    <property type="entry name" value="Phosphoglucosamine_mutase"/>
</dbReference>
<keyword evidence="12" id="KW-1185">Reference proteome</keyword>
<sequence length="452" mass="46810">MGRLFGTDGVRGEANADLTAELALGLSVAAAHVLAEAGTFAGHRPTAVVGRDPRASGEFLEAAVVAGLASAGVDVLRVGVLPTPAVAYLTGALGADLGVMLSASHNAMPDNGIKFFARGGHKLADELEVRIENLYEQHRGGEAWDRPTGAGVGRVTDYDEGFDKYIAHLMGVLPNRLDGLKVVLDEAHGAASRVSPEAFARAGAEIVTIGAEPDGLNINDGYGSTHMERLRAAVVEHGADLGVAHDGDADRCLAVDHRGEEVDGDQILAVLALAMREAGQLRKNTVVGTVMSNLGFKLAMEGEGIDVVQTGVGDRYVLESMKEHGYALGGEQSGHVIVLDHATTGDGTLTGLMLAARVAATGRRLADLAGCMDRLPQILINVPDVDKSRVGTSAELAAAVADAERELGATGRVLLRPSGTEPLVRVMVEAADIEQAKAVAGRLADVVKSALG</sequence>
<evidence type="ECO:0000256" key="4">
    <source>
        <dbReference type="ARBA" id="ARBA00022842"/>
    </source>
</evidence>
<comment type="caution">
    <text evidence="11">The sequence shown here is derived from an EMBL/GenBank/DDBJ whole genome shotgun (WGS) entry which is preliminary data.</text>
</comment>
<feature type="domain" description="Alpha-D-phosphohexomutase alpha/beta/alpha" evidence="10">
    <location>
        <begin position="263"/>
        <end position="372"/>
    </location>
</feature>
<dbReference type="NCBIfam" id="TIGR01455">
    <property type="entry name" value="glmM"/>
    <property type="match status" value="1"/>
</dbReference>
<dbReference type="HAMAP" id="MF_01554_B">
    <property type="entry name" value="GlmM_B"/>
    <property type="match status" value="1"/>
</dbReference>
<protein>
    <recommendedName>
        <fullName evidence="6">Phosphoglucosamine mutase</fullName>
        <ecNumber evidence="6">5.4.2.10</ecNumber>
    </recommendedName>
</protein>
<dbReference type="PANTHER" id="PTHR42946:SF1">
    <property type="entry name" value="PHOSPHOGLUCOMUTASE (ALPHA-D-GLUCOSE-1,6-BISPHOSPHATE-DEPENDENT)"/>
    <property type="match status" value="1"/>
</dbReference>
<accession>A0ABV5PG69</accession>
<keyword evidence="3 6" id="KW-0479">Metal-binding</keyword>
<reference evidence="11 12" key="1">
    <citation type="submission" date="2024-09" db="EMBL/GenBank/DDBJ databases">
        <authorList>
            <person name="Sun Q."/>
            <person name="Mori K."/>
        </authorList>
    </citation>
    <scope>NUCLEOTIDE SEQUENCE [LARGE SCALE GENOMIC DNA]</scope>
    <source>
        <strain evidence="11 12">JCM 4362</strain>
    </source>
</reference>
<dbReference type="InterPro" id="IPR036900">
    <property type="entry name" value="A-D-PHexomutase_C_sf"/>
</dbReference>
<keyword evidence="5 6" id="KW-0413">Isomerase</keyword>
<name>A0ABV5PG69_STRCM</name>
<evidence type="ECO:0000313" key="11">
    <source>
        <dbReference type="EMBL" id="MFB9522192.1"/>
    </source>
</evidence>
<evidence type="ECO:0000256" key="1">
    <source>
        <dbReference type="ARBA" id="ARBA00010231"/>
    </source>
</evidence>
<dbReference type="PRINTS" id="PR00509">
    <property type="entry name" value="PGMPMM"/>
</dbReference>
<proteinExistence type="inferred from homology"/>
<dbReference type="Gene3D" id="3.30.310.50">
    <property type="entry name" value="Alpha-D-phosphohexomutase, C-terminal domain"/>
    <property type="match status" value="1"/>
</dbReference>
<dbReference type="GO" id="GO:0008966">
    <property type="term" value="F:phosphoglucosamine mutase activity"/>
    <property type="evidence" value="ECO:0007669"/>
    <property type="project" value="UniProtKB-EC"/>
</dbReference>
<feature type="domain" description="Alpha-D-phosphohexomutase C-terminal" evidence="7">
    <location>
        <begin position="379"/>
        <end position="445"/>
    </location>
</feature>
<dbReference type="EMBL" id="JBHMCR010000009">
    <property type="protein sequence ID" value="MFB9522192.1"/>
    <property type="molecule type" value="Genomic_DNA"/>
</dbReference>
<feature type="modified residue" description="Phosphoserine" evidence="6">
    <location>
        <position position="104"/>
    </location>
</feature>
<dbReference type="Gene3D" id="3.40.120.10">
    <property type="entry name" value="Alpha-D-Glucose-1,6-Bisphosphate, subunit A, domain 3"/>
    <property type="match status" value="3"/>
</dbReference>
<dbReference type="EC" id="5.4.2.10" evidence="6"/>
<keyword evidence="2 6" id="KW-0597">Phosphoprotein</keyword>
<evidence type="ECO:0000256" key="6">
    <source>
        <dbReference type="HAMAP-Rule" id="MF_01554"/>
    </source>
</evidence>
<dbReference type="InterPro" id="IPR016055">
    <property type="entry name" value="A-D-PHexomutase_a/b/a-I/II/III"/>
</dbReference>
<evidence type="ECO:0000259" key="9">
    <source>
        <dbReference type="Pfam" id="PF02879"/>
    </source>
</evidence>
<dbReference type="PANTHER" id="PTHR42946">
    <property type="entry name" value="PHOSPHOHEXOSE MUTASE"/>
    <property type="match status" value="1"/>
</dbReference>
<dbReference type="Pfam" id="PF02878">
    <property type="entry name" value="PGM_PMM_I"/>
    <property type="match status" value="1"/>
</dbReference>
<keyword evidence="4 6" id="KW-0460">Magnesium</keyword>
<evidence type="ECO:0000313" key="12">
    <source>
        <dbReference type="Proteomes" id="UP001589718"/>
    </source>
</evidence>
<feature type="binding site" evidence="6">
    <location>
        <position position="246"/>
    </location>
    <ligand>
        <name>Mg(2+)</name>
        <dbReference type="ChEBI" id="CHEBI:18420"/>
    </ligand>
</feature>
<comment type="catalytic activity">
    <reaction evidence="6">
        <text>alpha-D-glucosamine 1-phosphate = D-glucosamine 6-phosphate</text>
        <dbReference type="Rhea" id="RHEA:23424"/>
        <dbReference type="ChEBI" id="CHEBI:58516"/>
        <dbReference type="ChEBI" id="CHEBI:58725"/>
        <dbReference type="EC" id="5.4.2.10"/>
    </reaction>
</comment>
<dbReference type="Proteomes" id="UP001589718">
    <property type="component" value="Unassembled WGS sequence"/>
</dbReference>
<dbReference type="InterPro" id="IPR005845">
    <property type="entry name" value="A-D-PHexomutase_a/b/a-II"/>
</dbReference>
<evidence type="ECO:0000259" key="8">
    <source>
        <dbReference type="Pfam" id="PF02878"/>
    </source>
</evidence>
<feature type="binding site" evidence="6">
    <location>
        <position position="250"/>
    </location>
    <ligand>
        <name>Mg(2+)</name>
        <dbReference type="ChEBI" id="CHEBI:18420"/>
    </ligand>
</feature>
<evidence type="ECO:0000259" key="10">
    <source>
        <dbReference type="Pfam" id="PF02880"/>
    </source>
</evidence>
<gene>
    <name evidence="6 11" type="primary">glmM</name>
    <name evidence="11" type="ORF">ACFFTU_19785</name>
</gene>
<dbReference type="RefSeq" id="WP_345228931.1">
    <property type="nucleotide sequence ID" value="NZ_BAAAXE010000015.1"/>
</dbReference>
<feature type="binding site" description="via phosphate group" evidence="6">
    <location>
        <position position="104"/>
    </location>
    <ligand>
        <name>Mg(2+)</name>
        <dbReference type="ChEBI" id="CHEBI:18420"/>
    </ligand>
</feature>
<evidence type="ECO:0000256" key="3">
    <source>
        <dbReference type="ARBA" id="ARBA00022723"/>
    </source>
</evidence>
<comment type="similarity">
    <text evidence="1 6">Belongs to the phosphohexose mutase family.</text>
</comment>
<feature type="domain" description="Alpha-D-phosphohexomutase alpha/beta/alpha" evidence="9">
    <location>
        <begin position="164"/>
        <end position="259"/>
    </location>
</feature>
<evidence type="ECO:0000256" key="2">
    <source>
        <dbReference type="ARBA" id="ARBA00022553"/>
    </source>
</evidence>
<dbReference type="InterPro" id="IPR005846">
    <property type="entry name" value="A-D-PHexomutase_a/b/a-III"/>
</dbReference>
<feature type="domain" description="Alpha-D-phosphohexomutase alpha/beta/alpha" evidence="8">
    <location>
        <begin position="3"/>
        <end position="137"/>
    </location>
</feature>
<dbReference type="InterPro" id="IPR005843">
    <property type="entry name" value="A-D-PHexomutase_C"/>
</dbReference>
<dbReference type="CDD" id="cd05802">
    <property type="entry name" value="GlmM"/>
    <property type="match status" value="1"/>
</dbReference>
<evidence type="ECO:0000256" key="5">
    <source>
        <dbReference type="ARBA" id="ARBA00023235"/>
    </source>
</evidence>
<dbReference type="InterPro" id="IPR006352">
    <property type="entry name" value="GlmM_bact"/>
</dbReference>
<comment type="PTM">
    <text evidence="6">Activated by phosphorylation.</text>
</comment>
<dbReference type="Pfam" id="PF02880">
    <property type="entry name" value="PGM_PMM_III"/>
    <property type="match status" value="1"/>
</dbReference>
<feature type="active site" description="Phosphoserine intermediate" evidence="6">
    <location>
        <position position="104"/>
    </location>
</feature>
<comment type="cofactor">
    <cofactor evidence="6">
        <name>Mg(2+)</name>
        <dbReference type="ChEBI" id="CHEBI:18420"/>
    </cofactor>
    <text evidence="6">Binds 1 Mg(2+) ion per subunit.</text>
</comment>
<dbReference type="InterPro" id="IPR005841">
    <property type="entry name" value="Alpha-D-phosphohexomutase_SF"/>
</dbReference>
<dbReference type="Pfam" id="PF02879">
    <property type="entry name" value="PGM_PMM_II"/>
    <property type="match status" value="1"/>
</dbReference>
<dbReference type="SUPFAM" id="SSF55957">
    <property type="entry name" value="Phosphoglucomutase, C-terminal domain"/>
    <property type="match status" value="1"/>
</dbReference>
<feature type="binding site" evidence="6">
    <location>
        <position position="248"/>
    </location>
    <ligand>
        <name>Mg(2+)</name>
        <dbReference type="ChEBI" id="CHEBI:18420"/>
    </ligand>
</feature>